<dbReference type="Gene3D" id="2.60.40.10">
    <property type="entry name" value="Immunoglobulins"/>
    <property type="match status" value="1"/>
</dbReference>
<dbReference type="Pfam" id="PF04389">
    <property type="entry name" value="Peptidase_M28"/>
    <property type="match status" value="1"/>
</dbReference>
<dbReference type="EMBL" id="PDEP01000004">
    <property type="protein sequence ID" value="PEN08043.1"/>
    <property type="molecule type" value="Genomic_DNA"/>
</dbReference>
<dbReference type="SUPFAM" id="SSF53187">
    <property type="entry name" value="Zn-dependent exopeptidases"/>
    <property type="match status" value="1"/>
</dbReference>
<name>A0A2H3NQU5_9BACT</name>
<dbReference type="InterPro" id="IPR013783">
    <property type="entry name" value="Ig-like_fold"/>
</dbReference>
<keyword evidence="7" id="KW-1185">Reference proteome</keyword>
<feature type="compositionally biased region" description="Polar residues" evidence="4">
    <location>
        <begin position="1"/>
        <end position="15"/>
    </location>
</feature>
<gene>
    <name evidence="6" type="ORF">CRI93_06265</name>
</gene>
<dbReference type="InterPro" id="IPR007484">
    <property type="entry name" value="Peptidase_M28"/>
</dbReference>
<evidence type="ECO:0000256" key="3">
    <source>
        <dbReference type="ARBA" id="ARBA00023049"/>
    </source>
</evidence>
<reference evidence="6 7" key="1">
    <citation type="submission" date="2017-10" db="EMBL/GenBank/DDBJ databases">
        <title>Draft genome of Longimonas halophila.</title>
        <authorList>
            <person name="Goh K.M."/>
            <person name="Shamsir M.S."/>
            <person name="Lim S.W."/>
        </authorList>
    </citation>
    <scope>NUCLEOTIDE SEQUENCE [LARGE SCALE GENOMIC DNA]</scope>
    <source>
        <strain evidence="6 7">KCTC 42399</strain>
    </source>
</reference>
<keyword evidence="2" id="KW-0964">Secreted</keyword>
<evidence type="ECO:0000256" key="4">
    <source>
        <dbReference type="SAM" id="MobiDB-lite"/>
    </source>
</evidence>
<organism evidence="6 7">
    <name type="scientific">Longimonas halophila</name>
    <dbReference type="NCBI Taxonomy" id="1469170"/>
    <lineage>
        <taxon>Bacteria</taxon>
        <taxon>Pseudomonadati</taxon>
        <taxon>Rhodothermota</taxon>
        <taxon>Rhodothermia</taxon>
        <taxon>Rhodothermales</taxon>
        <taxon>Salisaetaceae</taxon>
        <taxon>Longimonas</taxon>
    </lineage>
</organism>
<proteinExistence type="predicted"/>
<keyword evidence="3" id="KW-0645">Protease</keyword>
<evidence type="ECO:0000256" key="2">
    <source>
        <dbReference type="ARBA" id="ARBA00022525"/>
    </source>
</evidence>
<keyword evidence="3" id="KW-0482">Metalloprotease</keyword>
<dbReference type="Gene3D" id="3.40.630.10">
    <property type="entry name" value="Zn peptidases"/>
    <property type="match status" value="1"/>
</dbReference>
<dbReference type="RefSeq" id="WP_098061767.1">
    <property type="nucleotide sequence ID" value="NZ_PDEP01000004.1"/>
</dbReference>
<dbReference type="InterPro" id="IPR045175">
    <property type="entry name" value="M28_fam"/>
</dbReference>
<dbReference type="PROSITE" id="PS50853">
    <property type="entry name" value="FN3"/>
    <property type="match status" value="1"/>
</dbReference>
<dbReference type="GO" id="GO:0006508">
    <property type="term" value="P:proteolysis"/>
    <property type="evidence" value="ECO:0007669"/>
    <property type="project" value="InterPro"/>
</dbReference>
<comment type="subcellular location">
    <subcellularLocation>
        <location evidence="1">Secreted</location>
    </subcellularLocation>
</comment>
<dbReference type="InterPro" id="IPR036116">
    <property type="entry name" value="FN3_sf"/>
</dbReference>
<dbReference type="PANTHER" id="PTHR12147">
    <property type="entry name" value="METALLOPEPTIDASE M28 FAMILY MEMBER"/>
    <property type="match status" value="1"/>
</dbReference>
<dbReference type="SUPFAM" id="SSF49265">
    <property type="entry name" value="Fibronectin type III"/>
    <property type="match status" value="1"/>
</dbReference>
<dbReference type="PANTHER" id="PTHR12147:SF26">
    <property type="entry name" value="PEPTIDASE M28 DOMAIN-CONTAINING PROTEIN"/>
    <property type="match status" value="1"/>
</dbReference>
<dbReference type="InterPro" id="IPR003961">
    <property type="entry name" value="FN3_dom"/>
</dbReference>
<dbReference type="GO" id="GO:0008235">
    <property type="term" value="F:metalloexopeptidase activity"/>
    <property type="evidence" value="ECO:0007669"/>
    <property type="project" value="InterPro"/>
</dbReference>
<evidence type="ECO:0000313" key="6">
    <source>
        <dbReference type="EMBL" id="PEN08043.1"/>
    </source>
</evidence>
<evidence type="ECO:0000259" key="5">
    <source>
        <dbReference type="PROSITE" id="PS50853"/>
    </source>
</evidence>
<dbReference type="GO" id="GO:0005576">
    <property type="term" value="C:extracellular region"/>
    <property type="evidence" value="ECO:0007669"/>
    <property type="project" value="UniProtKB-SubCell"/>
</dbReference>
<feature type="domain" description="Fibronectin type-III" evidence="5">
    <location>
        <begin position="357"/>
        <end position="445"/>
    </location>
</feature>
<sequence>MSVSVAEAQTDQSIPDSAPPTPQLEPLVNQVQAERLRNDVQAMVDFGTRHTLSDTTSDTRGIGAARRWVHDTFESISEDCGGCLEVFYQKKTIEAGVTERIPEATEVYNVMAIQRGTTYPNRYVLMGGHLDSRVSDIMDAESDAPGANDAASGVAGSIEAARVLSQHEFASSIVYVGFTGEEQGLFGAQIAAENARENGWELFGVLNNDMIGNVEGISGATDNTTFRIFSQVRPDSLHEDTWSTRYFGGENDGPSRQLARYVARMADLHVDNLDPELIYRLDRFGRGGDHRAFNDEGFPSVRVMEYLENYNRQHQDLRTEDGIEYGDTIDGIDFTYAAKITGVNVASLASLASAPPAPSEVAIGGAVQPSTTLSWTPHEDAENVEGYVVYWRPTSAARWTNRRYVGDVTEHTLENIMIDNHFFGVAAIGPDGHESPVVFPQRMMR</sequence>
<protein>
    <submittedName>
        <fullName evidence="6">Peptidase M28</fullName>
    </submittedName>
</protein>
<dbReference type="AlphaFoldDB" id="A0A2H3NQU5"/>
<accession>A0A2H3NQU5</accession>
<evidence type="ECO:0000256" key="1">
    <source>
        <dbReference type="ARBA" id="ARBA00004613"/>
    </source>
</evidence>
<dbReference type="CDD" id="cd00063">
    <property type="entry name" value="FN3"/>
    <property type="match status" value="1"/>
</dbReference>
<keyword evidence="3" id="KW-0378">Hydrolase</keyword>
<dbReference type="Proteomes" id="UP000221024">
    <property type="component" value="Unassembled WGS sequence"/>
</dbReference>
<evidence type="ECO:0000313" key="7">
    <source>
        <dbReference type="Proteomes" id="UP000221024"/>
    </source>
</evidence>
<feature type="region of interest" description="Disordered" evidence="4">
    <location>
        <begin position="1"/>
        <end position="24"/>
    </location>
</feature>
<comment type="caution">
    <text evidence="6">The sequence shown here is derived from an EMBL/GenBank/DDBJ whole genome shotgun (WGS) entry which is preliminary data.</text>
</comment>
<dbReference type="OrthoDB" id="9787436at2"/>